<comment type="similarity">
    <text evidence="6">Belongs to the peptidase M3 family.</text>
</comment>
<proteinExistence type="inferred from homology"/>
<organism evidence="8 9">
    <name type="scientific">Candidatus Caccousia avicola</name>
    <dbReference type="NCBI Taxonomy" id="2840721"/>
    <lineage>
        <taxon>Bacteria</taxon>
        <taxon>Bacillati</taxon>
        <taxon>Bacillota</taxon>
        <taxon>Clostridia</taxon>
        <taxon>Eubacteriales</taxon>
        <taxon>Oscillospiraceae</taxon>
        <taxon>Oscillospiraceae incertae sedis</taxon>
        <taxon>Candidatus Caccousia</taxon>
    </lineage>
</organism>
<dbReference type="InterPro" id="IPR011976">
    <property type="entry name" value="Pept_M3B_oligopep-rel"/>
</dbReference>
<dbReference type="CDD" id="cd09606">
    <property type="entry name" value="M3B_PepF"/>
    <property type="match status" value="1"/>
</dbReference>
<comment type="caution">
    <text evidence="8">The sequence shown here is derived from an EMBL/GenBank/DDBJ whole genome shotgun (WGS) entry which is preliminary data.</text>
</comment>
<evidence type="ECO:0000259" key="7">
    <source>
        <dbReference type="Pfam" id="PF01432"/>
    </source>
</evidence>
<name>A0A9D1AQ85_9FIRM</name>
<feature type="domain" description="Peptidase M3A/M3B catalytic" evidence="7">
    <location>
        <begin position="166"/>
        <end position="273"/>
    </location>
</feature>
<evidence type="ECO:0000256" key="2">
    <source>
        <dbReference type="ARBA" id="ARBA00022723"/>
    </source>
</evidence>
<dbReference type="InterPro" id="IPR001567">
    <property type="entry name" value="Pept_M3A_M3B_dom"/>
</dbReference>
<dbReference type="GO" id="GO:0046872">
    <property type="term" value="F:metal ion binding"/>
    <property type="evidence" value="ECO:0007669"/>
    <property type="project" value="UniProtKB-UniRule"/>
</dbReference>
<dbReference type="SUPFAM" id="SSF55486">
    <property type="entry name" value="Metalloproteases ('zincins'), catalytic domain"/>
    <property type="match status" value="1"/>
</dbReference>
<gene>
    <name evidence="8" type="ORF">IAB89_11605</name>
</gene>
<sequence length="563" mass="64255">MKPFSQIEYVRPDLEGMLARLDELTAQAANAASGEELLAVCDECDKLCQQFMTDSSLSYVRYSINTKDEFYAKENDFYDENSPRFNDKGLAFSRAVLANPHKQALADRYGQIYLDKLEQSVRCAIPEILPLMQKENALVSQYQKLYASAMVEFEGQTLPLPKLGPYKQSTDRAVRKAAYEAEGKFFDDHQAEFDELYTKLIENRNEQARAMGYENYVPLSYLRMQRLGYGREEVEAYRNQVVRDVVPLVARMKARQVERCGLTDPKFYDSALYFADGNPNPTGTPEEILAAGRTMYRELSPETAEFIDFLMDNELLDVLSRPGKAPGGYCTHFPTLKAPFIFSNFNGTSGDVDVLTHEAGHAFQAYRAMQQDLPGELQGPGLESCEIHSMSMEFLTTPWHHLFFGPQTGKYALYHAEDALGFLPYGCMVDEFQHIVYSHPELTPEQRNEEWLKLEKKYRPWNNMEGMPFYGRGAGWQRQLHIYQYPFYYIDYCLAQTVALQFFAAFLKDPKDAWQRYLALVDKAGTQTYADLVRSAGLVVPFTDGSLAPVAKAVSDWIDANQL</sequence>
<dbReference type="GO" id="GO:0004222">
    <property type="term" value="F:metalloendopeptidase activity"/>
    <property type="evidence" value="ECO:0007669"/>
    <property type="project" value="InterPro"/>
</dbReference>
<dbReference type="AlphaFoldDB" id="A0A9D1AQ85"/>
<dbReference type="Pfam" id="PF01432">
    <property type="entry name" value="Peptidase_M3"/>
    <property type="match status" value="2"/>
</dbReference>
<reference evidence="8" key="2">
    <citation type="journal article" date="2021" name="PeerJ">
        <title>Extensive microbial diversity within the chicken gut microbiome revealed by metagenomics and culture.</title>
        <authorList>
            <person name="Gilroy R."/>
            <person name="Ravi A."/>
            <person name="Getino M."/>
            <person name="Pursley I."/>
            <person name="Horton D.L."/>
            <person name="Alikhan N.F."/>
            <person name="Baker D."/>
            <person name="Gharbi K."/>
            <person name="Hall N."/>
            <person name="Watson M."/>
            <person name="Adriaenssens E.M."/>
            <person name="Foster-Nyarko E."/>
            <person name="Jarju S."/>
            <person name="Secka A."/>
            <person name="Antonio M."/>
            <person name="Oren A."/>
            <person name="Chaudhuri R.R."/>
            <person name="La Ragione R."/>
            <person name="Hildebrand F."/>
            <person name="Pallen M.J."/>
        </authorList>
    </citation>
    <scope>NUCLEOTIDE SEQUENCE</scope>
    <source>
        <strain evidence="8">ChiSxjej1B13-7958</strain>
    </source>
</reference>
<dbReference type="EMBL" id="DVGZ01000125">
    <property type="protein sequence ID" value="HIR48277.1"/>
    <property type="molecule type" value="Genomic_DNA"/>
</dbReference>
<keyword evidence="2 6" id="KW-0479">Metal-binding</keyword>
<protein>
    <submittedName>
        <fullName evidence="8">M3 family oligoendopeptidase</fullName>
    </submittedName>
</protein>
<keyword evidence="3 6" id="KW-0378">Hydrolase</keyword>
<dbReference type="GO" id="GO:0006508">
    <property type="term" value="P:proteolysis"/>
    <property type="evidence" value="ECO:0007669"/>
    <property type="project" value="UniProtKB-KW"/>
</dbReference>
<reference evidence="8" key="1">
    <citation type="submission" date="2020-10" db="EMBL/GenBank/DDBJ databases">
        <authorList>
            <person name="Gilroy R."/>
        </authorList>
    </citation>
    <scope>NUCLEOTIDE SEQUENCE</scope>
    <source>
        <strain evidence="8">ChiSxjej1B13-7958</strain>
    </source>
</reference>
<keyword evidence="1 6" id="KW-0645">Protease</keyword>
<evidence type="ECO:0000256" key="1">
    <source>
        <dbReference type="ARBA" id="ARBA00022670"/>
    </source>
</evidence>
<comment type="cofactor">
    <cofactor evidence="6">
        <name>Zn(2+)</name>
        <dbReference type="ChEBI" id="CHEBI:29105"/>
    </cofactor>
    <text evidence="6">Binds 1 zinc ion.</text>
</comment>
<accession>A0A9D1AQ85</accession>
<dbReference type="Gene3D" id="1.10.1370.30">
    <property type="match status" value="1"/>
</dbReference>
<keyword evidence="4 6" id="KW-0862">Zinc</keyword>
<dbReference type="NCBIfam" id="TIGR02289">
    <property type="entry name" value="M3_not_pepF"/>
    <property type="match status" value="1"/>
</dbReference>
<evidence type="ECO:0000256" key="5">
    <source>
        <dbReference type="ARBA" id="ARBA00023049"/>
    </source>
</evidence>
<evidence type="ECO:0000256" key="4">
    <source>
        <dbReference type="ARBA" id="ARBA00022833"/>
    </source>
</evidence>
<evidence type="ECO:0000313" key="9">
    <source>
        <dbReference type="Proteomes" id="UP000824242"/>
    </source>
</evidence>
<evidence type="ECO:0000256" key="6">
    <source>
        <dbReference type="RuleBase" id="RU003435"/>
    </source>
</evidence>
<evidence type="ECO:0000256" key="3">
    <source>
        <dbReference type="ARBA" id="ARBA00022801"/>
    </source>
</evidence>
<dbReference type="Proteomes" id="UP000824242">
    <property type="component" value="Unassembled WGS sequence"/>
</dbReference>
<feature type="domain" description="Peptidase M3A/M3B catalytic" evidence="7">
    <location>
        <begin position="311"/>
        <end position="536"/>
    </location>
</feature>
<keyword evidence="5 6" id="KW-0482">Metalloprotease</keyword>
<evidence type="ECO:0000313" key="8">
    <source>
        <dbReference type="EMBL" id="HIR48277.1"/>
    </source>
</evidence>